<dbReference type="GO" id="GO:0000978">
    <property type="term" value="F:RNA polymerase II cis-regulatory region sequence-specific DNA binding"/>
    <property type="evidence" value="ECO:0007669"/>
    <property type="project" value="TreeGrafter"/>
</dbReference>
<feature type="domain" description="Homeobox" evidence="6">
    <location>
        <begin position="104"/>
        <end position="164"/>
    </location>
</feature>
<dbReference type="InterPro" id="IPR001356">
    <property type="entry name" value="HD"/>
</dbReference>
<dbReference type="Gene3D" id="1.10.10.60">
    <property type="entry name" value="Homeodomain-like"/>
    <property type="match status" value="1"/>
</dbReference>
<evidence type="ECO:0000259" key="6">
    <source>
        <dbReference type="PROSITE" id="PS50071"/>
    </source>
</evidence>
<sequence>MGTAIETPNAMDQPAAGFETQPHQHQHGPHPILPTPSHLDYTGNAKLDILVAAAVPNVDRDAFSLDDDSDSESDRMPRPNKRPRDESDEEDYDERDSKRGGGYADSGPKRRRATADETRILNAVLEKTFFPDTELRLKLAKRLGMSPRKVQIWFQNRRQSLGVTKRHLQDKAFAASVRDRMSRLLRRSPSSLGSRSPSPEPHRDYVQPPSHFRHKSPSRQYPSPEPSPTLEGFANPVVSSSREREHSPYHRPQHTDMQRMHHHAHSQSLPMPPPPTMREHVTLVTNYIPKQPQVAPGAPIRVIYQPIITSGHGHYRSSPVPVPVGGTVWMPMPYAVSPAPAPLPPPQPVHPNPVLPPCSSLLGLTERRAEVKLPGLKALFGV</sequence>
<dbReference type="GO" id="GO:0030154">
    <property type="term" value="P:cell differentiation"/>
    <property type="evidence" value="ECO:0007669"/>
    <property type="project" value="TreeGrafter"/>
</dbReference>
<dbReference type="SMART" id="SM00389">
    <property type="entry name" value="HOX"/>
    <property type="match status" value="1"/>
</dbReference>
<feature type="compositionally biased region" description="Basic and acidic residues" evidence="5">
    <location>
        <begin position="241"/>
        <end position="259"/>
    </location>
</feature>
<dbReference type="Pfam" id="PF00046">
    <property type="entry name" value="Homeodomain"/>
    <property type="match status" value="1"/>
</dbReference>
<keyword evidence="3 4" id="KW-0539">Nucleus</keyword>
<dbReference type="OMA" id="HAWHAPA"/>
<feature type="region of interest" description="Disordered" evidence="5">
    <location>
        <begin position="1"/>
        <end position="39"/>
    </location>
</feature>
<evidence type="ECO:0000256" key="5">
    <source>
        <dbReference type="SAM" id="MobiDB-lite"/>
    </source>
</evidence>
<dbReference type="CDD" id="cd00086">
    <property type="entry name" value="homeodomain"/>
    <property type="match status" value="1"/>
</dbReference>
<dbReference type="PROSITE" id="PS50071">
    <property type="entry name" value="HOMEOBOX_2"/>
    <property type="match status" value="1"/>
</dbReference>
<dbReference type="Proteomes" id="UP000070544">
    <property type="component" value="Unassembled WGS sequence"/>
</dbReference>
<feature type="DNA-binding region" description="Homeobox" evidence="3">
    <location>
        <begin position="106"/>
        <end position="165"/>
    </location>
</feature>
<name>A0A139A238_GONPJ</name>
<keyword evidence="8" id="KW-1185">Reference proteome</keyword>
<reference evidence="7 8" key="1">
    <citation type="journal article" date="2015" name="Genome Biol. Evol.">
        <title>Phylogenomic analyses indicate that early fungi evolved digesting cell walls of algal ancestors of land plants.</title>
        <authorList>
            <person name="Chang Y."/>
            <person name="Wang S."/>
            <person name="Sekimoto S."/>
            <person name="Aerts A.L."/>
            <person name="Choi C."/>
            <person name="Clum A."/>
            <person name="LaButti K.M."/>
            <person name="Lindquist E.A."/>
            <person name="Yee Ngan C."/>
            <person name="Ohm R.A."/>
            <person name="Salamov A.A."/>
            <person name="Grigoriev I.V."/>
            <person name="Spatafora J.W."/>
            <person name="Berbee M.L."/>
        </authorList>
    </citation>
    <scope>NUCLEOTIDE SEQUENCE [LARGE SCALE GENOMIC DNA]</scope>
    <source>
        <strain evidence="7 8">JEL478</strain>
    </source>
</reference>
<dbReference type="SUPFAM" id="SSF46689">
    <property type="entry name" value="Homeodomain-like"/>
    <property type="match status" value="1"/>
</dbReference>
<evidence type="ECO:0000256" key="4">
    <source>
        <dbReference type="RuleBase" id="RU000682"/>
    </source>
</evidence>
<dbReference type="PANTHER" id="PTHR24324">
    <property type="entry name" value="HOMEOBOX PROTEIN HHEX"/>
    <property type="match status" value="1"/>
</dbReference>
<feature type="compositionally biased region" description="Basic and acidic residues" evidence="5">
    <location>
        <begin position="72"/>
        <end position="85"/>
    </location>
</feature>
<keyword evidence="2 3" id="KW-0371">Homeobox</keyword>
<comment type="subcellular location">
    <subcellularLocation>
        <location evidence="3 4">Nucleus</location>
    </subcellularLocation>
</comment>
<accession>A0A139A238</accession>
<feature type="region of interest" description="Disordered" evidence="5">
    <location>
        <begin position="184"/>
        <end position="273"/>
    </location>
</feature>
<dbReference type="PANTHER" id="PTHR24324:SF9">
    <property type="entry name" value="HOMEOBOX DOMAIN-CONTAINING PROTEIN"/>
    <property type="match status" value="1"/>
</dbReference>
<evidence type="ECO:0000313" key="7">
    <source>
        <dbReference type="EMBL" id="KXS10708.1"/>
    </source>
</evidence>
<dbReference type="EMBL" id="KQ965816">
    <property type="protein sequence ID" value="KXS10708.1"/>
    <property type="molecule type" value="Genomic_DNA"/>
</dbReference>
<evidence type="ECO:0000313" key="8">
    <source>
        <dbReference type="Proteomes" id="UP000070544"/>
    </source>
</evidence>
<dbReference type="InterPro" id="IPR009057">
    <property type="entry name" value="Homeodomain-like_sf"/>
</dbReference>
<dbReference type="InterPro" id="IPR051000">
    <property type="entry name" value="Homeobox_DNA-bind_prot"/>
</dbReference>
<protein>
    <recommendedName>
        <fullName evidence="6">Homeobox domain-containing protein</fullName>
    </recommendedName>
</protein>
<evidence type="ECO:0000256" key="1">
    <source>
        <dbReference type="ARBA" id="ARBA00023125"/>
    </source>
</evidence>
<organism evidence="7 8">
    <name type="scientific">Gonapodya prolifera (strain JEL478)</name>
    <name type="common">Monoblepharis prolifera</name>
    <dbReference type="NCBI Taxonomy" id="1344416"/>
    <lineage>
        <taxon>Eukaryota</taxon>
        <taxon>Fungi</taxon>
        <taxon>Fungi incertae sedis</taxon>
        <taxon>Chytridiomycota</taxon>
        <taxon>Chytridiomycota incertae sedis</taxon>
        <taxon>Monoblepharidomycetes</taxon>
        <taxon>Monoblepharidales</taxon>
        <taxon>Gonapodyaceae</taxon>
        <taxon>Gonapodya</taxon>
    </lineage>
</organism>
<feature type="region of interest" description="Disordered" evidence="5">
    <location>
        <begin position="61"/>
        <end position="114"/>
    </location>
</feature>
<dbReference type="OrthoDB" id="6159439at2759"/>
<dbReference type="GO" id="GO:0005634">
    <property type="term" value="C:nucleus"/>
    <property type="evidence" value="ECO:0007669"/>
    <property type="project" value="UniProtKB-SubCell"/>
</dbReference>
<gene>
    <name evidence="7" type="ORF">M427DRAFT_73655</name>
</gene>
<evidence type="ECO:0000256" key="3">
    <source>
        <dbReference type="PROSITE-ProRule" id="PRU00108"/>
    </source>
</evidence>
<dbReference type="GO" id="GO:0006357">
    <property type="term" value="P:regulation of transcription by RNA polymerase II"/>
    <property type="evidence" value="ECO:0007669"/>
    <property type="project" value="TreeGrafter"/>
</dbReference>
<dbReference type="STRING" id="1344416.A0A139A238"/>
<dbReference type="AlphaFoldDB" id="A0A139A238"/>
<keyword evidence="1 3" id="KW-0238">DNA-binding</keyword>
<evidence type="ECO:0000256" key="2">
    <source>
        <dbReference type="ARBA" id="ARBA00023155"/>
    </source>
</evidence>
<proteinExistence type="predicted"/>
<feature type="compositionally biased region" description="Low complexity" evidence="5">
    <location>
        <begin position="187"/>
        <end position="197"/>
    </location>
</feature>